<dbReference type="Proteomes" id="UP000616151">
    <property type="component" value="Unassembled WGS sequence"/>
</dbReference>
<comment type="caution">
    <text evidence="1">The sequence shown here is derived from an EMBL/GenBank/DDBJ whole genome shotgun (WGS) entry which is preliminary data.</text>
</comment>
<evidence type="ECO:0000313" key="2">
    <source>
        <dbReference type="Proteomes" id="UP000616151"/>
    </source>
</evidence>
<protein>
    <submittedName>
        <fullName evidence="1">Septation protein A</fullName>
    </submittedName>
</protein>
<name>A0ACC5R7V5_9HYPH</name>
<keyword evidence="2" id="KW-1185">Reference proteome</keyword>
<proteinExistence type="predicted"/>
<evidence type="ECO:0000313" key="1">
    <source>
        <dbReference type="EMBL" id="MBK1868719.1"/>
    </source>
</evidence>
<dbReference type="EMBL" id="JAENHL010000007">
    <property type="protein sequence ID" value="MBK1868719.1"/>
    <property type="molecule type" value="Genomic_DNA"/>
</dbReference>
<gene>
    <name evidence="1" type="ORF">JHL16_20350</name>
</gene>
<accession>A0ACC5R7V5</accession>
<reference evidence="1" key="1">
    <citation type="submission" date="2021-01" db="EMBL/GenBank/DDBJ databases">
        <authorList>
            <person name="Sun Q."/>
        </authorList>
    </citation>
    <scope>NUCLEOTIDE SEQUENCE</scope>
    <source>
        <strain evidence="1">YIM B02566</strain>
    </source>
</reference>
<sequence length="184" mass="20483">MNPLVKIIIEAGPLVAFFLSNWLAGIFWATGIFMAATVVALLLSWILTRKLAVMPLISAGFVAVFGVLTLWLHDETFIKVKVTLINALFGVLLLGGLLFGQTFLKYVMGEAIKMTEAGWRALTIRWGIFFIIVAIVNEVVWRMVTTDTWVNFKVALLPVTLVFALSQAPMMTKHMIQDDPKSPQ</sequence>
<organism evidence="1 2">
    <name type="scientific">Taklimakanibacter albus</name>
    <dbReference type="NCBI Taxonomy" id="2800327"/>
    <lineage>
        <taxon>Bacteria</taxon>
        <taxon>Pseudomonadati</taxon>
        <taxon>Pseudomonadota</taxon>
        <taxon>Alphaproteobacteria</taxon>
        <taxon>Hyphomicrobiales</taxon>
        <taxon>Aestuariivirgaceae</taxon>
        <taxon>Taklimakanibacter</taxon>
    </lineage>
</organism>